<comment type="caution">
    <text evidence="3">The sequence shown here is derived from an EMBL/GenBank/DDBJ whole genome shotgun (WGS) entry which is preliminary data.</text>
</comment>
<dbReference type="GO" id="GO:0005829">
    <property type="term" value="C:cytosol"/>
    <property type="evidence" value="ECO:0007669"/>
    <property type="project" value="TreeGrafter"/>
</dbReference>
<sequence>MHGKLSFLTHDGTGLFQGLPPRFQVTRYHSLVVTENNLPPQLQVTARSEDDVIMALKHATLPIYGVQFHPEAVLTEYGTQLLANFCQICLQEKPDHAAH</sequence>
<dbReference type="PANTHER" id="PTHR43418">
    <property type="entry name" value="MULTIFUNCTIONAL TRYPTOPHAN BIOSYNTHESIS PROTEIN-RELATED"/>
    <property type="match status" value="1"/>
</dbReference>
<dbReference type="InterPro" id="IPR050472">
    <property type="entry name" value="Anth_synth/Amidotransfase"/>
</dbReference>
<keyword evidence="1" id="KW-0315">Glutamine amidotransferase</keyword>
<dbReference type="SUPFAM" id="SSF52317">
    <property type="entry name" value="Class I glutamine amidotransferase-like"/>
    <property type="match status" value="1"/>
</dbReference>
<gene>
    <name evidence="3" type="primary">trpG_12</name>
    <name evidence="3" type="ORF">SDC9_188866</name>
</gene>
<dbReference type="GO" id="GO:0000162">
    <property type="term" value="P:L-tryptophan biosynthetic process"/>
    <property type="evidence" value="ECO:0007669"/>
    <property type="project" value="TreeGrafter"/>
</dbReference>
<evidence type="ECO:0000313" key="3">
    <source>
        <dbReference type="EMBL" id="MPN41323.1"/>
    </source>
</evidence>
<dbReference type="InterPro" id="IPR029062">
    <property type="entry name" value="Class_I_gatase-like"/>
</dbReference>
<dbReference type="CDD" id="cd01743">
    <property type="entry name" value="GATase1_Anthranilate_Synthase"/>
    <property type="match status" value="1"/>
</dbReference>
<dbReference type="PANTHER" id="PTHR43418:SF4">
    <property type="entry name" value="MULTIFUNCTIONAL TRYPTOPHAN BIOSYNTHESIS PROTEIN"/>
    <property type="match status" value="1"/>
</dbReference>
<accession>A0A645I1D6</accession>
<dbReference type="EC" id="4.1.3.27" evidence="3"/>
<dbReference type="EMBL" id="VSSQ01098293">
    <property type="protein sequence ID" value="MPN41323.1"/>
    <property type="molecule type" value="Genomic_DNA"/>
</dbReference>
<dbReference type="PRINTS" id="PR00097">
    <property type="entry name" value="ANTSNTHASEII"/>
</dbReference>
<reference evidence="3" key="1">
    <citation type="submission" date="2019-08" db="EMBL/GenBank/DDBJ databases">
        <authorList>
            <person name="Kucharzyk K."/>
            <person name="Murdoch R.W."/>
            <person name="Higgins S."/>
            <person name="Loffler F."/>
        </authorList>
    </citation>
    <scope>NUCLEOTIDE SEQUENCE</scope>
</reference>
<organism evidence="3">
    <name type="scientific">bioreactor metagenome</name>
    <dbReference type="NCBI Taxonomy" id="1076179"/>
    <lineage>
        <taxon>unclassified sequences</taxon>
        <taxon>metagenomes</taxon>
        <taxon>ecological metagenomes</taxon>
    </lineage>
</organism>
<protein>
    <submittedName>
        <fullName evidence="3">Anthranilate synthase component 2</fullName>
        <ecNumber evidence="3">4.1.3.27</ecNumber>
    </submittedName>
</protein>
<name>A0A645I1D6_9ZZZZ</name>
<keyword evidence="3" id="KW-0456">Lyase</keyword>
<dbReference type="GO" id="GO:0004049">
    <property type="term" value="F:anthranilate synthase activity"/>
    <property type="evidence" value="ECO:0007669"/>
    <property type="project" value="UniProtKB-EC"/>
</dbReference>
<dbReference type="InterPro" id="IPR006221">
    <property type="entry name" value="TrpG/PapA_dom"/>
</dbReference>
<proteinExistence type="predicted"/>
<dbReference type="InterPro" id="IPR017926">
    <property type="entry name" value="GATASE"/>
</dbReference>
<dbReference type="PROSITE" id="PS51273">
    <property type="entry name" value="GATASE_TYPE_1"/>
    <property type="match status" value="1"/>
</dbReference>
<evidence type="ECO:0000256" key="1">
    <source>
        <dbReference type="ARBA" id="ARBA00022962"/>
    </source>
</evidence>
<feature type="domain" description="Glutamine amidotransferase" evidence="2">
    <location>
        <begin position="1"/>
        <end position="86"/>
    </location>
</feature>
<dbReference type="AlphaFoldDB" id="A0A645I1D6"/>
<dbReference type="Gene3D" id="3.40.50.880">
    <property type="match status" value="1"/>
</dbReference>
<dbReference type="Pfam" id="PF00117">
    <property type="entry name" value="GATase"/>
    <property type="match status" value="1"/>
</dbReference>
<evidence type="ECO:0000259" key="2">
    <source>
        <dbReference type="Pfam" id="PF00117"/>
    </source>
</evidence>